<evidence type="ECO:0000313" key="3">
    <source>
        <dbReference type="Proteomes" id="UP000712947"/>
    </source>
</evidence>
<protein>
    <submittedName>
        <fullName evidence="2">Uncharacterized protein</fullName>
    </submittedName>
</protein>
<sequence length="63" mass="7205">MGSMSIWQMFVILVLFFAFIFPMSKVFSKAGFHPAMCLLLLIPVVNVIALYYLAYAKWPSVNK</sequence>
<reference evidence="2" key="1">
    <citation type="submission" date="2020-03" db="EMBL/GenBank/DDBJ databases">
        <authorList>
            <person name="Kislichkina A."/>
            <person name="Dentovskaya S."/>
            <person name="Shaikhutdinov R."/>
            <person name="Ivanov S."/>
            <person name="Sizova A."/>
            <person name="Solomentsev V."/>
            <person name="Bogun A."/>
        </authorList>
    </citation>
    <scope>NUCLEOTIDE SEQUENCE</scope>
    <source>
        <strain evidence="2">SCPM-O-B-7610</strain>
    </source>
</reference>
<evidence type="ECO:0000313" key="2">
    <source>
        <dbReference type="EMBL" id="NIL23539.1"/>
    </source>
</evidence>
<dbReference type="Proteomes" id="UP000712947">
    <property type="component" value="Unassembled WGS sequence"/>
</dbReference>
<dbReference type="AlphaFoldDB" id="A0AA44CMM6"/>
<feature type="transmembrane region" description="Helical" evidence="1">
    <location>
        <begin position="35"/>
        <end position="54"/>
    </location>
</feature>
<name>A0AA44CMM6_YERMO</name>
<comment type="caution">
    <text evidence="2">The sequence shown here is derived from an EMBL/GenBank/DDBJ whole genome shotgun (WGS) entry which is preliminary data.</text>
</comment>
<proteinExistence type="predicted"/>
<organism evidence="2 3">
    <name type="scientific">Yersinia mollaretii</name>
    <dbReference type="NCBI Taxonomy" id="33060"/>
    <lineage>
        <taxon>Bacteria</taxon>
        <taxon>Pseudomonadati</taxon>
        <taxon>Pseudomonadota</taxon>
        <taxon>Gammaproteobacteria</taxon>
        <taxon>Enterobacterales</taxon>
        <taxon>Yersiniaceae</taxon>
        <taxon>Yersinia</taxon>
    </lineage>
</organism>
<keyword evidence="1" id="KW-0812">Transmembrane</keyword>
<accession>A0AA44CMM6</accession>
<keyword evidence="1" id="KW-0472">Membrane</keyword>
<feature type="transmembrane region" description="Helical" evidence="1">
    <location>
        <begin position="6"/>
        <end position="23"/>
    </location>
</feature>
<evidence type="ECO:0000256" key="1">
    <source>
        <dbReference type="SAM" id="Phobius"/>
    </source>
</evidence>
<gene>
    <name evidence="2" type="ORF">HB991_13600</name>
</gene>
<dbReference type="RefSeq" id="WP_167311760.1">
    <property type="nucleotide sequence ID" value="NZ_CAWPGR010000006.1"/>
</dbReference>
<keyword evidence="1" id="KW-1133">Transmembrane helix</keyword>
<dbReference type="EMBL" id="JAASAI010000014">
    <property type="protein sequence ID" value="NIL23539.1"/>
    <property type="molecule type" value="Genomic_DNA"/>
</dbReference>